<reference evidence="3 4" key="1">
    <citation type="submission" date="2019-01" db="EMBL/GenBank/DDBJ databases">
        <title>Agromyces.</title>
        <authorList>
            <person name="Li J."/>
        </authorList>
    </citation>
    <scope>NUCLEOTIDE SEQUENCE [LARGE SCALE GENOMIC DNA]</scope>
    <source>
        <strain evidence="3 4">DSM 23870</strain>
    </source>
</reference>
<organism evidence="3 4">
    <name type="scientific">Agromyces atrinae</name>
    <dbReference type="NCBI Taxonomy" id="592376"/>
    <lineage>
        <taxon>Bacteria</taxon>
        <taxon>Bacillati</taxon>
        <taxon>Actinomycetota</taxon>
        <taxon>Actinomycetes</taxon>
        <taxon>Micrococcales</taxon>
        <taxon>Microbacteriaceae</taxon>
        <taxon>Agromyces</taxon>
    </lineage>
</organism>
<proteinExistence type="predicted"/>
<evidence type="ECO:0000313" key="3">
    <source>
        <dbReference type="EMBL" id="RXZ88074.1"/>
    </source>
</evidence>
<protein>
    <submittedName>
        <fullName evidence="3">SseB family protein</fullName>
    </submittedName>
</protein>
<dbReference type="Proteomes" id="UP000581087">
    <property type="component" value="Unassembled WGS sequence"/>
</dbReference>
<feature type="domain" description="SseB protein N-terminal" evidence="1">
    <location>
        <begin position="10"/>
        <end position="130"/>
    </location>
</feature>
<dbReference type="EMBL" id="JACCBI010000001">
    <property type="protein sequence ID" value="NYD67736.1"/>
    <property type="molecule type" value="Genomic_DNA"/>
</dbReference>
<reference evidence="2 5" key="2">
    <citation type="submission" date="2020-07" db="EMBL/GenBank/DDBJ databases">
        <title>Sequencing the genomes of 1000 actinobacteria strains.</title>
        <authorList>
            <person name="Klenk H.-P."/>
        </authorList>
    </citation>
    <scope>NUCLEOTIDE SEQUENCE [LARGE SCALE GENOMIC DNA]</scope>
    <source>
        <strain evidence="2 5">DSM 23870</strain>
    </source>
</reference>
<dbReference type="Pfam" id="PF07179">
    <property type="entry name" value="SseB"/>
    <property type="match status" value="2"/>
</dbReference>
<name>A0A4Q2M766_9MICO</name>
<keyword evidence="4" id="KW-1185">Reference proteome</keyword>
<sequence>MAELVDNTLLRAAVAAFAAAPDQATYFDVLRASLHGELLMDATGSSITYTEDGTSIAAGSRIVFREGEAPDGGRAMFAFTSQEKVGDLHPDDRDSVQTIGQTAIATLELAVSQGFAWLYIDPAGPTCALEVAHLHFVLRNAHNDAVAAAIVQPMGSREAVIEALALGGTLLYAVTEHDDGRVEVATSTNPAGEPVYLAFTSAAEVLARDPRAAVAAIDVNRVVSDALTEPFAGLVINPGGPWMSLDPDELRELQSRLPAVDDEPGADESDS</sequence>
<evidence type="ECO:0000313" key="4">
    <source>
        <dbReference type="Proteomes" id="UP000292686"/>
    </source>
</evidence>
<dbReference type="RefSeq" id="WP_129172337.1">
    <property type="nucleotide sequence ID" value="NZ_JACCBI010000001.1"/>
</dbReference>
<dbReference type="InterPro" id="IPR009839">
    <property type="entry name" value="SseB_N"/>
</dbReference>
<evidence type="ECO:0000313" key="5">
    <source>
        <dbReference type="Proteomes" id="UP000581087"/>
    </source>
</evidence>
<evidence type="ECO:0000313" key="2">
    <source>
        <dbReference type="EMBL" id="NYD67736.1"/>
    </source>
</evidence>
<dbReference type="Proteomes" id="UP000292686">
    <property type="component" value="Unassembled WGS sequence"/>
</dbReference>
<dbReference type="AlphaFoldDB" id="A0A4Q2M766"/>
<comment type="caution">
    <text evidence="3">The sequence shown here is derived from an EMBL/GenBank/DDBJ whole genome shotgun (WGS) entry which is preliminary data.</text>
</comment>
<evidence type="ECO:0000259" key="1">
    <source>
        <dbReference type="Pfam" id="PF07179"/>
    </source>
</evidence>
<gene>
    <name evidence="2" type="ORF">BJ972_002255</name>
    <name evidence="3" type="ORF">ESP50_02485</name>
</gene>
<accession>A0A4Q2M766</accession>
<feature type="domain" description="SseB protein N-terminal" evidence="1">
    <location>
        <begin position="155"/>
        <end position="251"/>
    </location>
</feature>
<dbReference type="EMBL" id="SDPM01000001">
    <property type="protein sequence ID" value="RXZ88074.1"/>
    <property type="molecule type" value="Genomic_DNA"/>
</dbReference>
<dbReference type="OrthoDB" id="5116169at2"/>